<feature type="transmembrane region" description="Helical" evidence="1">
    <location>
        <begin position="28"/>
        <end position="46"/>
    </location>
</feature>
<keyword evidence="1" id="KW-1133">Transmembrane helix</keyword>
<protein>
    <recommendedName>
        <fullName evidence="4">RDD domain-containing protein</fullName>
    </recommendedName>
</protein>
<keyword evidence="3" id="KW-1185">Reference proteome</keyword>
<dbReference type="EMBL" id="JBEGDP010000015">
    <property type="protein sequence ID" value="MEQ7848226.1"/>
    <property type="molecule type" value="Genomic_DNA"/>
</dbReference>
<evidence type="ECO:0008006" key="4">
    <source>
        <dbReference type="Google" id="ProtNLM"/>
    </source>
</evidence>
<evidence type="ECO:0000313" key="2">
    <source>
        <dbReference type="EMBL" id="MEQ7848226.1"/>
    </source>
</evidence>
<dbReference type="RefSeq" id="WP_349804945.1">
    <property type="nucleotide sequence ID" value="NZ_JBEGDP010000015.1"/>
</dbReference>
<dbReference type="Proteomes" id="UP001482520">
    <property type="component" value="Unassembled WGS sequence"/>
</dbReference>
<keyword evidence="1" id="KW-0472">Membrane</keyword>
<name>A0ABV1P0C2_9ACTN</name>
<reference evidence="2 3" key="1">
    <citation type="submission" date="2024-02" db="EMBL/GenBank/DDBJ databases">
        <title>Full genome sequence of Nocardioides kribbensis.</title>
        <authorList>
            <person name="Poletto B.L."/>
            <person name="Silva G."/>
            <person name="Galante D."/>
            <person name="Campos K.R."/>
            <person name="Santos M.B.N."/>
            <person name="Sacchi C.T."/>
        </authorList>
    </citation>
    <scope>NUCLEOTIDE SEQUENCE [LARGE SCALE GENOMIC DNA]</scope>
    <source>
        <strain evidence="2 3">O4R</strain>
    </source>
</reference>
<evidence type="ECO:0000256" key="1">
    <source>
        <dbReference type="SAM" id="Phobius"/>
    </source>
</evidence>
<gene>
    <name evidence="2" type="ORF">V6R90_13150</name>
</gene>
<evidence type="ECO:0000313" key="3">
    <source>
        <dbReference type="Proteomes" id="UP001482520"/>
    </source>
</evidence>
<proteinExistence type="predicted"/>
<organism evidence="2 3">
    <name type="scientific">Nocardioides kribbensis</name>
    <dbReference type="NCBI Taxonomy" id="305517"/>
    <lineage>
        <taxon>Bacteria</taxon>
        <taxon>Bacillati</taxon>
        <taxon>Actinomycetota</taxon>
        <taxon>Actinomycetes</taxon>
        <taxon>Propionibacteriales</taxon>
        <taxon>Nocardioidaceae</taxon>
        <taxon>Nocardioides</taxon>
    </lineage>
</organism>
<sequence length="227" mass="23517">MNRIRGSAWWGGPMVLYAADPARRTRQLLLDLLVVLWVVLAVWAGTQVTDALGGVADQVRQVDDAGTSLADNLTGAGDSLDGTPVVGDEVAAPFDRAAEASAGIAQAGADGADAVDRVAFWSGVVTALLLVLVALPWWLPGRVRFVLTATLSRRYLRAGGDPDLYAVRALVRQPVRVLARVPDAAAGWRRGDPATVAALATLELRAAGLAGVAAVLAAAVGLRLPTG</sequence>
<feature type="transmembrane region" description="Helical" evidence="1">
    <location>
        <begin position="118"/>
        <end position="139"/>
    </location>
</feature>
<keyword evidence="1" id="KW-0812">Transmembrane</keyword>
<comment type="caution">
    <text evidence="2">The sequence shown here is derived from an EMBL/GenBank/DDBJ whole genome shotgun (WGS) entry which is preliminary data.</text>
</comment>
<accession>A0ABV1P0C2</accession>